<evidence type="ECO:0000313" key="2">
    <source>
        <dbReference type="Proteomes" id="UP001244297"/>
    </source>
</evidence>
<comment type="caution">
    <text evidence="1">The sequence shown here is derived from an EMBL/GenBank/DDBJ whole genome shotgun (WGS) entry which is preliminary data.</text>
</comment>
<sequence>MRLDRASRERADLAQLDPIAIRQSLSDAVENRPDHRVDFQRGVVRVLRGDANFRLGADRARAMPRHSLNRSRAVAS</sequence>
<protein>
    <submittedName>
        <fullName evidence="1">Uncharacterized protein</fullName>
    </submittedName>
</protein>
<reference evidence="2" key="1">
    <citation type="journal article" date="2019" name="Int. J. Syst. Evol. Microbiol.">
        <title>The Global Catalogue of Microorganisms (GCM) 10K type strain sequencing project: providing services to taxonomists for standard genome sequencing and annotation.</title>
        <authorList>
            <consortium name="The Broad Institute Genomics Platform"/>
            <consortium name="The Broad Institute Genome Sequencing Center for Infectious Disease"/>
            <person name="Wu L."/>
            <person name="Ma J."/>
        </authorList>
    </citation>
    <scope>NUCLEOTIDE SEQUENCE [LARGE SCALE GENOMIC DNA]</scope>
    <source>
        <strain evidence="2">CECT 7806</strain>
    </source>
</reference>
<dbReference type="RefSeq" id="WP_238290697.1">
    <property type="nucleotide sequence ID" value="NZ_BPQS01000026.1"/>
</dbReference>
<name>A0ABT8ATJ8_9HYPH</name>
<evidence type="ECO:0000313" key="1">
    <source>
        <dbReference type="EMBL" id="MDN3573171.1"/>
    </source>
</evidence>
<dbReference type="EMBL" id="JAUFPT010000069">
    <property type="protein sequence ID" value="MDN3573171.1"/>
    <property type="molecule type" value="Genomic_DNA"/>
</dbReference>
<accession>A0ABT8ATJ8</accession>
<keyword evidence="2" id="KW-1185">Reference proteome</keyword>
<organism evidence="1 2">
    <name type="scientific">Methylobacterium longum</name>
    <dbReference type="NCBI Taxonomy" id="767694"/>
    <lineage>
        <taxon>Bacteria</taxon>
        <taxon>Pseudomonadati</taxon>
        <taxon>Pseudomonadota</taxon>
        <taxon>Alphaproteobacteria</taxon>
        <taxon>Hyphomicrobiales</taxon>
        <taxon>Methylobacteriaceae</taxon>
        <taxon>Methylobacterium</taxon>
    </lineage>
</organism>
<gene>
    <name evidence="1" type="ORF">QWZ18_21425</name>
</gene>
<dbReference type="Proteomes" id="UP001244297">
    <property type="component" value="Unassembled WGS sequence"/>
</dbReference>
<proteinExistence type="predicted"/>